<name>A0ABW3HRX4_9BACL</name>
<evidence type="ECO:0008006" key="3">
    <source>
        <dbReference type="Google" id="ProtNLM"/>
    </source>
</evidence>
<sequence length="162" mass="19078">MLKLKPNDCLCDDDYARFARFYIAHSKEFHSLYSLHDALLYVMDTVTSSRLMLLDNAEGQLSAFIQYRYEDNGTVALIDSAILERTYRSSRIFFSGFRDIVRQIDLENESVSRVRFHALTDHAYLNRLYGKFARRIGEREGANGLEHVYETSMQELRRYLRL</sequence>
<evidence type="ECO:0000313" key="2">
    <source>
        <dbReference type="Proteomes" id="UP001596989"/>
    </source>
</evidence>
<gene>
    <name evidence="1" type="ORF">ACFQ2I_12720</name>
</gene>
<keyword evidence="2" id="KW-1185">Reference proteome</keyword>
<dbReference type="RefSeq" id="WP_377564675.1">
    <property type="nucleotide sequence ID" value="NZ_JBHTJZ010000017.1"/>
</dbReference>
<reference evidence="2" key="1">
    <citation type="journal article" date="2019" name="Int. J. Syst. Evol. Microbiol.">
        <title>The Global Catalogue of Microorganisms (GCM) 10K type strain sequencing project: providing services to taxonomists for standard genome sequencing and annotation.</title>
        <authorList>
            <consortium name="The Broad Institute Genomics Platform"/>
            <consortium name="The Broad Institute Genome Sequencing Center for Infectious Disease"/>
            <person name="Wu L."/>
            <person name="Ma J."/>
        </authorList>
    </citation>
    <scope>NUCLEOTIDE SEQUENCE [LARGE SCALE GENOMIC DNA]</scope>
    <source>
        <strain evidence="2">CCUG 59129</strain>
    </source>
</reference>
<organism evidence="1 2">
    <name type="scientific">Paenibacillus chungangensis</name>
    <dbReference type="NCBI Taxonomy" id="696535"/>
    <lineage>
        <taxon>Bacteria</taxon>
        <taxon>Bacillati</taxon>
        <taxon>Bacillota</taxon>
        <taxon>Bacilli</taxon>
        <taxon>Bacillales</taxon>
        <taxon>Paenibacillaceae</taxon>
        <taxon>Paenibacillus</taxon>
    </lineage>
</organism>
<proteinExistence type="predicted"/>
<dbReference type="Proteomes" id="UP001596989">
    <property type="component" value="Unassembled WGS sequence"/>
</dbReference>
<evidence type="ECO:0000313" key="1">
    <source>
        <dbReference type="EMBL" id="MFD0960251.1"/>
    </source>
</evidence>
<dbReference type="EMBL" id="JBHTJZ010000017">
    <property type="protein sequence ID" value="MFD0960251.1"/>
    <property type="molecule type" value="Genomic_DNA"/>
</dbReference>
<comment type="caution">
    <text evidence="1">The sequence shown here is derived from an EMBL/GenBank/DDBJ whole genome shotgun (WGS) entry which is preliminary data.</text>
</comment>
<accession>A0ABW3HRX4</accession>
<protein>
    <recommendedName>
        <fullName evidence="3">GNAT family N-acetyltransferase</fullName>
    </recommendedName>
</protein>